<dbReference type="GO" id="GO:0030313">
    <property type="term" value="C:cell envelope"/>
    <property type="evidence" value="ECO:0007669"/>
    <property type="project" value="UniProtKB-SubCell"/>
</dbReference>
<keyword evidence="5" id="KW-0472">Membrane</keyword>
<keyword evidence="5" id="KW-0812">Transmembrane</keyword>
<name>A0A1K1VE88_9GAMM</name>
<dbReference type="AlphaFoldDB" id="A0A1K1VE88"/>
<dbReference type="STRING" id="1122209.SAMN02745752_00901"/>
<dbReference type="InterPro" id="IPR017560">
    <property type="entry name" value="Cyt_c_biogenesis_CcmI"/>
</dbReference>
<dbReference type="OrthoDB" id="9776053at2"/>
<dbReference type="NCBIfam" id="TIGR03142">
    <property type="entry name" value="cytochro_ccmI"/>
    <property type="match status" value="1"/>
</dbReference>
<keyword evidence="5" id="KW-1133">Transmembrane helix</keyword>
<keyword evidence="9" id="KW-1185">Reference proteome</keyword>
<feature type="transmembrane region" description="Helical" evidence="5">
    <location>
        <begin position="99"/>
        <end position="119"/>
    </location>
</feature>
<organism evidence="8 9">
    <name type="scientific">Marinospirillum alkaliphilum DSM 21637</name>
    <dbReference type="NCBI Taxonomy" id="1122209"/>
    <lineage>
        <taxon>Bacteria</taxon>
        <taxon>Pseudomonadati</taxon>
        <taxon>Pseudomonadota</taxon>
        <taxon>Gammaproteobacteria</taxon>
        <taxon>Oceanospirillales</taxon>
        <taxon>Oceanospirillaceae</taxon>
        <taxon>Marinospirillum</taxon>
    </lineage>
</organism>
<accession>A0A1K1VE88</accession>
<evidence type="ECO:0000259" key="6">
    <source>
        <dbReference type="Pfam" id="PF23892"/>
    </source>
</evidence>
<dbReference type="InterPro" id="IPR056412">
    <property type="entry name" value="Ig_CycH"/>
</dbReference>
<dbReference type="InterPro" id="IPR056413">
    <property type="entry name" value="TPR_CcmH_CycH"/>
</dbReference>
<gene>
    <name evidence="8" type="ORF">SAMN02745752_00901</name>
</gene>
<keyword evidence="3" id="KW-0201">Cytochrome c-type biogenesis</keyword>
<proteinExistence type="predicted"/>
<keyword evidence="4" id="KW-0802">TPR repeat</keyword>
<evidence type="ECO:0000256" key="2">
    <source>
        <dbReference type="ARBA" id="ARBA00022737"/>
    </source>
</evidence>
<feature type="domain" description="Cytochrome c-type biogenesis protein H Ig-like" evidence="6">
    <location>
        <begin position="297"/>
        <end position="403"/>
    </location>
</feature>
<dbReference type="PANTHER" id="PTHR47870">
    <property type="entry name" value="CYTOCHROME C-TYPE BIOGENESIS PROTEIN CCMH"/>
    <property type="match status" value="1"/>
</dbReference>
<evidence type="ECO:0000313" key="9">
    <source>
        <dbReference type="Proteomes" id="UP000182350"/>
    </source>
</evidence>
<protein>
    <submittedName>
        <fullName evidence="8">Cytochrome c-type biogenesis protein CcmH</fullName>
    </submittedName>
</protein>
<dbReference type="InterPro" id="IPR011990">
    <property type="entry name" value="TPR-like_helical_dom_sf"/>
</dbReference>
<dbReference type="GO" id="GO:0017004">
    <property type="term" value="P:cytochrome complex assembly"/>
    <property type="evidence" value="ECO:0007669"/>
    <property type="project" value="UniProtKB-KW"/>
</dbReference>
<evidence type="ECO:0000256" key="4">
    <source>
        <dbReference type="ARBA" id="ARBA00022803"/>
    </source>
</evidence>
<evidence type="ECO:0000256" key="3">
    <source>
        <dbReference type="ARBA" id="ARBA00022748"/>
    </source>
</evidence>
<keyword evidence="2" id="KW-0677">Repeat</keyword>
<evidence type="ECO:0000256" key="1">
    <source>
        <dbReference type="ARBA" id="ARBA00004196"/>
    </source>
</evidence>
<dbReference type="EMBL" id="FPJW01000002">
    <property type="protein sequence ID" value="SFX22893.1"/>
    <property type="molecule type" value="Genomic_DNA"/>
</dbReference>
<dbReference type="RefSeq" id="WP_072325139.1">
    <property type="nucleotide sequence ID" value="NZ_FPJW01000002.1"/>
</dbReference>
<feature type="transmembrane region" description="Helical" evidence="5">
    <location>
        <begin position="6"/>
        <end position="24"/>
    </location>
</feature>
<sequence>MIALWIGMFLLALLTALFLIWPVFRRTRLMENLEGQQHARQLANIELYHQKLAQLELDLQEGRVDEAAYPEMKAEIEDLLLDDAQLQQRKPWHQPGRGVMVSAVAVLVAAVMASSWMLYSRLGAQPGLESYFAQQRLIEEGRQDFAGLLRRLEETVQANPNDTQGWSLLARIYIDLGRLEDGAEAIGELIRIQGASARLLAQQAQVLYFHDGNRISPRVQQLIDQAQALDAGEPATLSLLGMAAYQQEDWDAARRHWEAALLRASSVDAIESLREGIAEVRERLGMKPLQVGGPEFAVTISLSNAASLLADPRATVFVFAHREGGGGAPLAATRLRVADLPTTVLLSDKQAMMPDNNLSSAERVVIQARVAQRGTPEAQEGDWQGTSEVLEVDGQQRIELEINQQL</sequence>
<reference evidence="8 9" key="1">
    <citation type="submission" date="2016-11" db="EMBL/GenBank/DDBJ databases">
        <authorList>
            <person name="Jaros S."/>
            <person name="Januszkiewicz K."/>
            <person name="Wedrychowicz H."/>
        </authorList>
    </citation>
    <scope>NUCLEOTIDE SEQUENCE [LARGE SCALE GENOMIC DNA]</scope>
    <source>
        <strain evidence="8 9">DSM 21637</strain>
    </source>
</reference>
<dbReference type="SUPFAM" id="SSF48452">
    <property type="entry name" value="TPR-like"/>
    <property type="match status" value="1"/>
</dbReference>
<evidence type="ECO:0000256" key="5">
    <source>
        <dbReference type="SAM" id="Phobius"/>
    </source>
</evidence>
<dbReference type="Proteomes" id="UP000182350">
    <property type="component" value="Unassembled WGS sequence"/>
</dbReference>
<evidence type="ECO:0000313" key="8">
    <source>
        <dbReference type="EMBL" id="SFX22893.1"/>
    </source>
</evidence>
<dbReference type="Pfam" id="PF23914">
    <property type="entry name" value="TPR_CcmH_CycH"/>
    <property type="match status" value="1"/>
</dbReference>
<dbReference type="GO" id="GO:0005886">
    <property type="term" value="C:plasma membrane"/>
    <property type="evidence" value="ECO:0007669"/>
    <property type="project" value="TreeGrafter"/>
</dbReference>
<feature type="domain" description="Cytochrome c-type biogenesis protein H TPR" evidence="7">
    <location>
        <begin position="143"/>
        <end position="261"/>
    </location>
</feature>
<evidence type="ECO:0000259" key="7">
    <source>
        <dbReference type="Pfam" id="PF23914"/>
    </source>
</evidence>
<dbReference type="Gene3D" id="1.25.40.10">
    <property type="entry name" value="Tetratricopeptide repeat domain"/>
    <property type="match status" value="1"/>
</dbReference>
<dbReference type="PANTHER" id="PTHR47870:SF4">
    <property type="entry name" value="CYTOCHROME C-TYPE BIOGENESIS PROTEIN CYCH"/>
    <property type="match status" value="1"/>
</dbReference>
<dbReference type="Pfam" id="PF23892">
    <property type="entry name" value="Ig_CycH"/>
    <property type="match status" value="1"/>
</dbReference>
<comment type="subcellular location">
    <subcellularLocation>
        <location evidence="1">Cell envelope</location>
    </subcellularLocation>
</comment>
<dbReference type="SMART" id="SM00028">
    <property type="entry name" value="TPR"/>
    <property type="match status" value="2"/>
</dbReference>
<dbReference type="InterPro" id="IPR019734">
    <property type="entry name" value="TPR_rpt"/>
</dbReference>
<dbReference type="InterPro" id="IPR051263">
    <property type="entry name" value="C-type_cytochrome_biogenesis"/>
</dbReference>